<evidence type="ECO:0000313" key="7">
    <source>
        <dbReference type="Proteomes" id="UP000048949"/>
    </source>
</evidence>
<dbReference type="AlphaFoldDB" id="A0A0U1NJQ7"/>
<evidence type="ECO:0000256" key="2">
    <source>
        <dbReference type="ARBA" id="ARBA00022723"/>
    </source>
</evidence>
<reference evidence="6 7" key="1">
    <citation type="submission" date="2015-04" db="EMBL/GenBank/DDBJ databases">
        <authorList>
            <person name="Syromyatnikov M.Y."/>
            <person name="Popov V.N."/>
        </authorList>
    </citation>
    <scope>NUCLEOTIDE SEQUENCE [LARGE SCALE GENOMIC DNA]</scope>
    <source>
        <strain evidence="6 7">CECT 5292</strain>
    </source>
</reference>
<dbReference type="Proteomes" id="UP000048949">
    <property type="component" value="Unassembled WGS sequence"/>
</dbReference>
<organism evidence="6 7">
    <name type="scientific">Nereida ignava</name>
    <dbReference type="NCBI Taxonomy" id="282199"/>
    <lineage>
        <taxon>Bacteria</taxon>
        <taxon>Pseudomonadati</taxon>
        <taxon>Pseudomonadota</taxon>
        <taxon>Alphaproteobacteria</taxon>
        <taxon>Rhodobacterales</taxon>
        <taxon>Roseobacteraceae</taxon>
        <taxon>Nereida</taxon>
    </lineage>
</organism>
<evidence type="ECO:0000259" key="5">
    <source>
        <dbReference type="PROSITE" id="PS51007"/>
    </source>
</evidence>
<name>A0A0U1NJQ7_9RHOB</name>
<accession>A0A0U1NJQ7</accession>
<dbReference type="GO" id="GO:0020037">
    <property type="term" value="F:heme binding"/>
    <property type="evidence" value="ECO:0007669"/>
    <property type="project" value="InterPro"/>
</dbReference>
<dbReference type="RefSeq" id="WP_082136622.1">
    <property type="nucleotide sequence ID" value="NZ_CVPC01000004.1"/>
</dbReference>
<evidence type="ECO:0000256" key="4">
    <source>
        <dbReference type="PROSITE-ProRule" id="PRU00433"/>
    </source>
</evidence>
<dbReference type="Gene3D" id="1.10.760.10">
    <property type="entry name" value="Cytochrome c-like domain"/>
    <property type="match status" value="1"/>
</dbReference>
<keyword evidence="3 4" id="KW-0408">Iron</keyword>
<evidence type="ECO:0000313" key="6">
    <source>
        <dbReference type="EMBL" id="CRK74769.1"/>
    </source>
</evidence>
<proteinExistence type="predicted"/>
<gene>
    <name evidence="6" type="primary">ccoP_1</name>
    <name evidence="6" type="ORF">NIG5292_00806</name>
</gene>
<dbReference type="PROSITE" id="PS51007">
    <property type="entry name" value="CYTC"/>
    <property type="match status" value="1"/>
</dbReference>
<evidence type="ECO:0000256" key="1">
    <source>
        <dbReference type="ARBA" id="ARBA00022617"/>
    </source>
</evidence>
<dbReference type="InterPro" id="IPR036909">
    <property type="entry name" value="Cyt_c-like_dom_sf"/>
</dbReference>
<keyword evidence="2 4" id="KW-0479">Metal-binding</keyword>
<dbReference type="SUPFAM" id="SSF46626">
    <property type="entry name" value="Cytochrome c"/>
    <property type="match status" value="1"/>
</dbReference>
<feature type="domain" description="Cytochrome c" evidence="5">
    <location>
        <begin position="60"/>
        <end position="146"/>
    </location>
</feature>
<dbReference type="EMBL" id="CVQV01000004">
    <property type="protein sequence ID" value="CRK74769.1"/>
    <property type="molecule type" value="Genomic_DNA"/>
</dbReference>
<protein>
    <submittedName>
        <fullName evidence="6">Cytochrome c oxidase subunit III</fullName>
    </submittedName>
</protein>
<dbReference type="Pfam" id="PF00034">
    <property type="entry name" value="Cytochrom_C"/>
    <property type="match status" value="1"/>
</dbReference>
<dbReference type="InterPro" id="IPR009056">
    <property type="entry name" value="Cyt_c-like_dom"/>
</dbReference>
<dbReference type="OrthoDB" id="7854060at2"/>
<dbReference type="GO" id="GO:0046872">
    <property type="term" value="F:metal ion binding"/>
    <property type="evidence" value="ECO:0007669"/>
    <property type="project" value="UniProtKB-KW"/>
</dbReference>
<dbReference type="STRING" id="282199.GCA_001049735_00806"/>
<keyword evidence="1 4" id="KW-0349">Heme</keyword>
<dbReference type="GO" id="GO:0009055">
    <property type="term" value="F:electron transfer activity"/>
    <property type="evidence" value="ECO:0007669"/>
    <property type="project" value="InterPro"/>
</dbReference>
<sequence length="152" mass="16117">MSKWGLFVGGVLLAGIAVIGWQALQPAPTPQGHSMVPPDTSDIAIGDPIEVVQLPATLSSDATIGKRAFDINCAPCHGANAAGQNGVAPPLVHKIYEPGHHSDESFQSAAKNGVRAHHWQFGNMPPVPGLTRADVKFIAQYVRELQRENGIN</sequence>
<evidence type="ECO:0000256" key="3">
    <source>
        <dbReference type="ARBA" id="ARBA00023004"/>
    </source>
</evidence>
<keyword evidence="7" id="KW-1185">Reference proteome</keyword>